<dbReference type="AlphaFoldDB" id="A0A1M7QUH5"/>
<evidence type="ECO:0000256" key="4">
    <source>
        <dbReference type="ARBA" id="ARBA00023012"/>
    </source>
</evidence>
<reference evidence="16 17" key="1">
    <citation type="submission" date="2016-11" db="EMBL/GenBank/DDBJ databases">
        <authorList>
            <person name="Jaros S."/>
            <person name="Januszkiewicz K."/>
            <person name="Wedrychowicz H."/>
        </authorList>
    </citation>
    <scope>NUCLEOTIDE SEQUENCE [LARGE SCALE GENOMIC DNA]</scope>
    <source>
        <strain evidence="16 17">CGMCC 1.10681</strain>
    </source>
</reference>
<evidence type="ECO:0000313" key="16">
    <source>
        <dbReference type="EMBL" id="SHN35108.1"/>
    </source>
</evidence>
<accession>A0A1M7QUH5</accession>
<organism evidence="16 17">
    <name type="scientific">Gracilibacillus kekensis</name>
    <dbReference type="NCBI Taxonomy" id="1027249"/>
    <lineage>
        <taxon>Bacteria</taxon>
        <taxon>Bacillati</taxon>
        <taxon>Bacillota</taxon>
        <taxon>Bacilli</taxon>
        <taxon>Bacillales</taxon>
        <taxon>Bacillaceae</taxon>
        <taxon>Gracilibacillus</taxon>
    </lineage>
</organism>
<dbReference type="STRING" id="1027249.SAMN05216179_3589"/>
<name>A0A1M7QUH5_9BACI</name>
<comment type="function">
    <text evidence="10">Member of the two-component regulatory system HssS/HssR involved in intracellular heme homeostasis and tempering of staphylococcal virulence. Phosphorylated HssR binds to a direct repeat sequence within hrtAB promoter and activates the expression of hrtAB, an efflux pump, in response to extracellular heme, hemin, hemoglobin or blood.</text>
</comment>
<evidence type="ECO:0000313" key="17">
    <source>
        <dbReference type="Proteomes" id="UP000184184"/>
    </source>
</evidence>
<evidence type="ECO:0000259" key="15">
    <source>
        <dbReference type="PROSITE" id="PS51755"/>
    </source>
</evidence>
<dbReference type="PROSITE" id="PS51755">
    <property type="entry name" value="OMPR_PHOB"/>
    <property type="match status" value="1"/>
</dbReference>
<keyword evidence="9" id="KW-0804">Transcription</keyword>
<dbReference type="InterPro" id="IPR001867">
    <property type="entry name" value="OmpR/PhoB-type_DNA-bd"/>
</dbReference>
<feature type="domain" description="OmpR/PhoB-type" evidence="15">
    <location>
        <begin position="123"/>
        <end position="221"/>
    </location>
</feature>
<sequence length="223" mass="25485">MRILVVDDELHIRKLIAIQLQQAGYEPVLVKDAQEALSLLEDQEVSAAIVDVMMPGMSGFELTCFLSQEMDIPVILVTAKGQLEDKEEGFLAGSEDYLVKPFEPKELLFRLQAILRRYGKAQRQKIQLANIHLDRSTYDVAINDETLIIPMKEFDILAILANSYGQTIPRSTILMEVWGEVEEKHDFSLNTHIKRLRERLNNYGAKIEIQTVRGIGYRLEVVQ</sequence>
<evidence type="ECO:0000256" key="10">
    <source>
        <dbReference type="ARBA" id="ARBA00037471"/>
    </source>
</evidence>
<evidence type="ECO:0000256" key="13">
    <source>
        <dbReference type="PROSITE-ProRule" id="PRU01091"/>
    </source>
</evidence>
<dbReference type="PANTHER" id="PTHR48111:SF49">
    <property type="entry name" value="HEME RESPONSE REGULATOR HSSR"/>
    <property type="match status" value="1"/>
</dbReference>
<evidence type="ECO:0000256" key="2">
    <source>
        <dbReference type="ARBA" id="ARBA00022490"/>
    </source>
</evidence>
<comment type="subcellular location">
    <subcellularLocation>
        <location evidence="1">Cytoplasm</location>
    </subcellularLocation>
</comment>
<evidence type="ECO:0000256" key="11">
    <source>
        <dbReference type="ARBA" id="ARBA00039976"/>
    </source>
</evidence>
<evidence type="ECO:0000256" key="9">
    <source>
        <dbReference type="ARBA" id="ARBA00023163"/>
    </source>
</evidence>
<dbReference type="CDD" id="cd00383">
    <property type="entry name" value="trans_reg_C"/>
    <property type="match status" value="1"/>
</dbReference>
<dbReference type="SMART" id="SM00862">
    <property type="entry name" value="Trans_reg_C"/>
    <property type="match status" value="1"/>
</dbReference>
<dbReference type="SMART" id="SM00448">
    <property type="entry name" value="REC"/>
    <property type="match status" value="1"/>
</dbReference>
<dbReference type="GO" id="GO:0005829">
    <property type="term" value="C:cytosol"/>
    <property type="evidence" value="ECO:0007669"/>
    <property type="project" value="TreeGrafter"/>
</dbReference>
<keyword evidence="5" id="KW-0805">Transcription regulation</keyword>
<dbReference type="OrthoDB" id="9790442at2"/>
<evidence type="ECO:0000256" key="8">
    <source>
        <dbReference type="ARBA" id="ARBA00023159"/>
    </source>
</evidence>
<dbReference type="Gene3D" id="3.40.50.2300">
    <property type="match status" value="1"/>
</dbReference>
<evidence type="ECO:0000256" key="1">
    <source>
        <dbReference type="ARBA" id="ARBA00004496"/>
    </source>
</evidence>
<dbReference type="SUPFAM" id="SSF52172">
    <property type="entry name" value="CheY-like"/>
    <property type="match status" value="1"/>
</dbReference>
<keyword evidence="2" id="KW-0963">Cytoplasm</keyword>
<evidence type="ECO:0000256" key="12">
    <source>
        <dbReference type="PROSITE-ProRule" id="PRU00169"/>
    </source>
</evidence>
<dbReference type="GO" id="GO:0006355">
    <property type="term" value="P:regulation of DNA-templated transcription"/>
    <property type="evidence" value="ECO:0007669"/>
    <property type="project" value="InterPro"/>
</dbReference>
<evidence type="ECO:0000259" key="14">
    <source>
        <dbReference type="PROSITE" id="PS50110"/>
    </source>
</evidence>
<dbReference type="Pfam" id="PF00486">
    <property type="entry name" value="Trans_reg_C"/>
    <property type="match status" value="1"/>
</dbReference>
<feature type="domain" description="Response regulatory" evidence="14">
    <location>
        <begin position="2"/>
        <end position="115"/>
    </location>
</feature>
<dbReference type="GO" id="GO:0000156">
    <property type="term" value="F:phosphorelay response regulator activity"/>
    <property type="evidence" value="ECO:0007669"/>
    <property type="project" value="TreeGrafter"/>
</dbReference>
<evidence type="ECO:0000256" key="5">
    <source>
        <dbReference type="ARBA" id="ARBA00023015"/>
    </source>
</evidence>
<keyword evidence="6" id="KW-0843">Virulence</keyword>
<dbReference type="PROSITE" id="PS50110">
    <property type="entry name" value="RESPONSE_REGULATORY"/>
    <property type="match status" value="1"/>
</dbReference>
<evidence type="ECO:0000256" key="6">
    <source>
        <dbReference type="ARBA" id="ARBA00023026"/>
    </source>
</evidence>
<dbReference type="Gene3D" id="1.10.10.10">
    <property type="entry name" value="Winged helix-like DNA-binding domain superfamily/Winged helix DNA-binding domain"/>
    <property type="match status" value="1"/>
</dbReference>
<dbReference type="InterPro" id="IPR001789">
    <property type="entry name" value="Sig_transdc_resp-reg_receiver"/>
</dbReference>
<dbReference type="InterPro" id="IPR036388">
    <property type="entry name" value="WH-like_DNA-bd_sf"/>
</dbReference>
<feature type="DNA-binding region" description="OmpR/PhoB-type" evidence="13">
    <location>
        <begin position="123"/>
        <end position="221"/>
    </location>
</feature>
<gene>
    <name evidence="16" type="ORF">SAMN05216179_3589</name>
</gene>
<keyword evidence="4" id="KW-0902">Two-component regulatory system</keyword>
<dbReference type="RefSeq" id="WP_073203184.1">
    <property type="nucleotide sequence ID" value="NZ_FRCZ01000009.1"/>
</dbReference>
<dbReference type="GO" id="GO:0000976">
    <property type="term" value="F:transcription cis-regulatory region binding"/>
    <property type="evidence" value="ECO:0007669"/>
    <property type="project" value="TreeGrafter"/>
</dbReference>
<dbReference type="InterPro" id="IPR039420">
    <property type="entry name" value="WalR-like"/>
</dbReference>
<dbReference type="PANTHER" id="PTHR48111">
    <property type="entry name" value="REGULATOR OF RPOS"/>
    <property type="match status" value="1"/>
</dbReference>
<protein>
    <recommendedName>
        <fullName evidence="11">Heme response regulator HssR</fullName>
    </recommendedName>
</protein>
<feature type="modified residue" description="4-aspartylphosphate" evidence="12">
    <location>
        <position position="51"/>
    </location>
</feature>
<dbReference type="InterPro" id="IPR011006">
    <property type="entry name" value="CheY-like_superfamily"/>
</dbReference>
<dbReference type="GO" id="GO:0032993">
    <property type="term" value="C:protein-DNA complex"/>
    <property type="evidence" value="ECO:0007669"/>
    <property type="project" value="TreeGrafter"/>
</dbReference>
<keyword evidence="8" id="KW-0010">Activator</keyword>
<keyword evidence="3 12" id="KW-0597">Phosphoprotein</keyword>
<evidence type="ECO:0000256" key="3">
    <source>
        <dbReference type="ARBA" id="ARBA00022553"/>
    </source>
</evidence>
<evidence type="ECO:0000256" key="7">
    <source>
        <dbReference type="ARBA" id="ARBA00023125"/>
    </source>
</evidence>
<keyword evidence="7 13" id="KW-0238">DNA-binding</keyword>
<dbReference type="Proteomes" id="UP000184184">
    <property type="component" value="Unassembled WGS sequence"/>
</dbReference>
<keyword evidence="17" id="KW-1185">Reference proteome</keyword>
<dbReference type="EMBL" id="FRCZ01000009">
    <property type="protein sequence ID" value="SHN35108.1"/>
    <property type="molecule type" value="Genomic_DNA"/>
</dbReference>
<proteinExistence type="predicted"/>
<dbReference type="Pfam" id="PF00072">
    <property type="entry name" value="Response_reg"/>
    <property type="match status" value="1"/>
</dbReference>